<dbReference type="PROSITE" id="PS51194">
    <property type="entry name" value="HELICASE_CTER"/>
    <property type="match status" value="1"/>
</dbReference>
<dbReference type="SMART" id="SM00490">
    <property type="entry name" value="HELICc"/>
    <property type="match status" value="1"/>
</dbReference>
<dbReference type="Pfam" id="PF00176">
    <property type="entry name" value="SNF2-rel_dom"/>
    <property type="match status" value="1"/>
</dbReference>
<organism evidence="4 5">
    <name type="scientific">Skermanella stibiiresistens SB22</name>
    <dbReference type="NCBI Taxonomy" id="1385369"/>
    <lineage>
        <taxon>Bacteria</taxon>
        <taxon>Pseudomonadati</taxon>
        <taxon>Pseudomonadota</taxon>
        <taxon>Alphaproteobacteria</taxon>
        <taxon>Rhodospirillales</taxon>
        <taxon>Azospirillaceae</taxon>
        <taxon>Skermanella</taxon>
    </lineage>
</organism>
<evidence type="ECO:0000313" key="4">
    <source>
        <dbReference type="EMBL" id="EWY38878.1"/>
    </source>
</evidence>
<dbReference type="GO" id="GO:0005524">
    <property type="term" value="F:ATP binding"/>
    <property type="evidence" value="ECO:0007669"/>
    <property type="project" value="InterPro"/>
</dbReference>
<dbReference type="InterPro" id="IPR038718">
    <property type="entry name" value="SNF2-like_sf"/>
</dbReference>
<dbReference type="GO" id="GO:0016787">
    <property type="term" value="F:hydrolase activity"/>
    <property type="evidence" value="ECO:0007669"/>
    <property type="project" value="UniProtKB-KW"/>
</dbReference>
<dbReference type="SUPFAM" id="SSF52540">
    <property type="entry name" value="P-loop containing nucleoside triphosphate hydrolases"/>
    <property type="match status" value="2"/>
</dbReference>
<sequence>MVGMPKTDPTTRSVRSTAPSDESGYLRLYEALSPVGKIVMHLKAVAGPDAERDILFKAASEVKIATPDGKFLGMSAIGEVVTQTKRNGLWSKMDDAGGQVRHEINVQAFEDPRRDLYIKGVKATEWLDYYHHGDRIPPSALRSLRHAIYLNDAKVLSRSLGQNTPGTWTTLAQFFGTVDFDPEWLASRAPVIRETLIMAQLTDFLHTGEPPSNFEALRDLVRQVAATTHDPATRIVIAKFEVLSGSPVGALGLLKDLRPVPEAATDENGKPSDHAIMIASYREQIEGMVAFLEDRNREAVDHFREGVKLFRKASRKRKVFPSDVEGLLALLSVLRRGDPGLRGELEGWIEDAEREGSRNPQYTGLLAIMAIGAIARGNDRQARTILDGIGGSFHQPPMSEALEDLAWFLLDRRMAAARVAVLRETFEHFRDLMPLIAETYAGILAKVSADPEPYLAYLERPGRERIINLTSVIKVDEPWQRALDHLQTLLAAPAKTTVAPVAKKGKRLIWLLDPDIGSIEVVEQTARKDGWNVGRALSLRRVIKNDPPLEIDEDDRRVIGSLHHGFERAPYSYSMAEVYRTDPIKTLLALVGHPRVFDMNDRTRQLELIRYPVELVVSETRGGYQVALSHHSDTPFVFLEPEAPNRYRVIEVTAETVKVGELLGPDGMVVPRDGRDRIVGLVRQAAGGSLPIRSEIDAVDVPAIEGDATPVLRMAPVERGGLRVSAYVRPFGEAGPHYLPGRAGKSVLALIEGKTQRANRDLDRETAGLASLIAACPSLKDREFGEFEWELPDVYESLEFLSEVQAHAGPVSLEWPEGGRLRVTAAIDSDSMSVKLRQSRDWFQIDGELRIDQNLVLDLRELLERAGRVQGRFIQLDDGGFLALTEQLRRRLERLGALSEADGKGRRVHKLAAAAVAETLEGAGSVETDKRWREQIERIGAAGRHDPKVPSTLQADLRDYQVDGFRWLSRLAHWGAGACLADDMGLGKTVQAIAVMVEHAPLGAILVVAPTSVCHNWAAEIERFAPTLTVHQFATAPDRKALVKSLGPMDVLVTSYGLLNQESSLLSETPWQIAILDEAQAIKNAATKRAQASMMLQAEFRLALTGTPVENYLEELWSLFHFINPGLLGSLESFRKRFALPIERGDRNARQALKALVGPFILRRNKSEVLTELPPRSEQTILVDLDDDERALYEALRRRAIERIENLPGDAGGQRKIHILAEITRLRRACCHPSLVAPEAAGMEGAKLSLFLELADELLRNRHKALVFSQYVGFLDIVRKALEERGIAYQYLDGQTPAREREKRVNAFQAGQGDLFLISLKAGGTGLNLTAADYVIHLDPWWNPAVEDQASDRAHRIGQQRPVTIYRLAIANTIEQGILGLHKDKREMAAELLDGSEASAKLSDDELIGLLRGG</sequence>
<dbReference type="InterPro" id="IPR001650">
    <property type="entry name" value="Helicase_C-like"/>
</dbReference>
<dbReference type="InterPro" id="IPR027417">
    <property type="entry name" value="P-loop_NTPase"/>
</dbReference>
<dbReference type="EMBL" id="AVFL01000015">
    <property type="protein sequence ID" value="EWY38878.1"/>
    <property type="molecule type" value="Genomic_DNA"/>
</dbReference>
<feature type="domain" description="Helicase ATP-binding" evidence="2">
    <location>
        <begin position="969"/>
        <end position="1126"/>
    </location>
</feature>
<keyword evidence="5" id="KW-1185">Reference proteome</keyword>
<evidence type="ECO:0000313" key="5">
    <source>
        <dbReference type="Proteomes" id="UP000019486"/>
    </source>
</evidence>
<proteinExistence type="predicted"/>
<evidence type="ECO:0000256" key="1">
    <source>
        <dbReference type="ARBA" id="ARBA00022801"/>
    </source>
</evidence>
<protein>
    <submittedName>
        <fullName evidence="4">Helicase SNF</fullName>
    </submittedName>
</protein>
<keyword evidence="1" id="KW-0378">Hydrolase</keyword>
<reference evidence="4 5" key="1">
    <citation type="submission" date="2013-08" db="EMBL/GenBank/DDBJ databases">
        <title>The genome sequence of Skermanella stibiiresistens.</title>
        <authorList>
            <person name="Zhu W."/>
            <person name="Wang G."/>
        </authorList>
    </citation>
    <scope>NUCLEOTIDE SEQUENCE [LARGE SCALE GENOMIC DNA]</scope>
    <source>
        <strain evidence="4 5">SB22</strain>
    </source>
</reference>
<dbReference type="Proteomes" id="UP000019486">
    <property type="component" value="Unassembled WGS sequence"/>
</dbReference>
<dbReference type="STRING" id="1385369.N825_10345"/>
<dbReference type="PATRIC" id="fig|1385369.3.peg.4055"/>
<comment type="caution">
    <text evidence="4">The sequence shown here is derived from an EMBL/GenBank/DDBJ whole genome shotgun (WGS) entry which is preliminary data.</text>
</comment>
<keyword evidence="4" id="KW-0347">Helicase</keyword>
<dbReference type="SMART" id="SM00487">
    <property type="entry name" value="DEXDc"/>
    <property type="match status" value="1"/>
</dbReference>
<dbReference type="InterPro" id="IPR049730">
    <property type="entry name" value="SNF2/RAD54-like_C"/>
</dbReference>
<dbReference type="GO" id="GO:0004386">
    <property type="term" value="F:helicase activity"/>
    <property type="evidence" value="ECO:0007669"/>
    <property type="project" value="UniProtKB-KW"/>
</dbReference>
<dbReference type="PANTHER" id="PTHR10799">
    <property type="entry name" value="SNF2/RAD54 HELICASE FAMILY"/>
    <property type="match status" value="1"/>
</dbReference>
<name>W9H535_9PROT</name>
<feature type="domain" description="Helicase C-terminal" evidence="3">
    <location>
        <begin position="1253"/>
        <end position="1408"/>
    </location>
</feature>
<keyword evidence="4" id="KW-0547">Nucleotide-binding</keyword>
<dbReference type="Pfam" id="PF00271">
    <property type="entry name" value="Helicase_C"/>
    <property type="match status" value="1"/>
</dbReference>
<dbReference type="Gene3D" id="3.40.50.10810">
    <property type="entry name" value="Tandem AAA-ATPase domain"/>
    <property type="match status" value="1"/>
</dbReference>
<dbReference type="CDD" id="cd18012">
    <property type="entry name" value="DEXQc_arch_SWI2_SNF2"/>
    <property type="match status" value="1"/>
</dbReference>
<dbReference type="Gene3D" id="3.40.50.300">
    <property type="entry name" value="P-loop containing nucleotide triphosphate hydrolases"/>
    <property type="match status" value="1"/>
</dbReference>
<gene>
    <name evidence="4" type="ORF">N825_10345</name>
</gene>
<accession>W9H535</accession>
<evidence type="ECO:0000259" key="2">
    <source>
        <dbReference type="PROSITE" id="PS51192"/>
    </source>
</evidence>
<evidence type="ECO:0000259" key="3">
    <source>
        <dbReference type="PROSITE" id="PS51194"/>
    </source>
</evidence>
<dbReference type="PROSITE" id="PS51192">
    <property type="entry name" value="HELICASE_ATP_BIND_1"/>
    <property type="match status" value="1"/>
</dbReference>
<dbReference type="CDD" id="cd18793">
    <property type="entry name" value="SF2_C_SNF"/>
    <property type="match status" value="1"/>
</dbReference>
<dbReference type="InterPro" id="IPR000330">
    <property type="entry name" value="SNF2_N"/>
</dbReference>
<keyword evidence="4" id="KW-0067">ATP-binding</keyword>
<dbReference type="InterPro" id="IPR014001">
    <property type="entry name" value="Helicase_ATP-bd"/>
</dbReference>